<protein>
    <submittedName>
        <fullName evidence="1">Uncharacterized protein</fullName>
    </submittedName>
</protein>
<dbReference type="EMBL" id="MDYN01000101">
    <property type="protein sequence ID" value="OQD77999.1"/>
    <property type="molecule type" value="Genomic_DNA"/>
</dbReference>
<dbReference type="Proteomes" id="UP000191672">
    <property type="component" value="Unassembled WGS sequence"/>
</dbReference>
<keyword evidence="2" id="KW-1185">Reference proteome</keyword>
<comment type="caution">
    <text evidence="1">The sequence shown here is derived from an EMBL/GenBank/DDBJ whole genome shotgun (WGS) entry which is preliminary data.</text>
</comment>
<name>A0A1V6PLU7_9EURO</name>
<evidence type="ECO:0000313" key="2">
    <source>
        <dbReference type="Proteomes" id="UP000191672"/>
    </source>
</evidence>
<organism evidence="1 2">
    <name type="scientific">Penicillium antarcticum</name>
    <dbReference type="NCBI Taxonomy" id="416450"/>
    <lineage>
        <taxon>Eukaryota</taxon>
        <taxon>Fungi</taxon>
        <taxon>Dikarya</taxon>
        <taxon>Ascomycota</taxon>
        <taxon>Pezizomycotina</taxon>
        <taxon>Eurotiomycetes</taxon>
        <taxon>Eurotiomycetidae</taxon>
        <taxon>Eurotiales</taxon>
        <taxon>Aspergillaceae</taxon>
        <taxon>Penicillium</taxon>
    </lineage>
</organism>
<proteinExistence type="predicted"/>
<evidence type="ECO:0000313" key="1">
    <source>
        <dbReference type="EMBL" id="OQD77999.1"/>
    </source>
</evidence>
<accession>A0A1V6PLU7</accession>
<gene>
    <name evidence="1" type="ORF">PENANT_c101G03386</name>
</gene>
<sequence>MPLTLSDAEQVAGVKSRGLRSDKSSIIDVCTFDTSMWSKKEKNGLRQKCAIEIGCSTLLFDPAWGVTIVGLSFTEAHLAQNLILYLQSHGLQPTFTLMVN</sequence>
<dbReference type="AlphaFoldDB" id="A0A1V6PLU7"/>
<reference evidence="2" key="1">
    <citation type="journal article" date="2017" name="Nat. Microbiol.">
        <title>Global analysis of biosynthetic gene clusters reveals vast potential of secondary metabolite production in Penicillium species.</title>
        <authorList>
            <person name="Nielsen J.C."/>
            <person name="Grijseels S."/>
            <person name="Prigent S."/>
            <person name="Ji B."/>
            <person name="Dainat J."/>
            <person name="Nielsen K.F."/>
            <person name="Frisvad J.C."/>
            <person name="Workman M."/>
            <person name="Nielsen J."/>
        </authorList>
    </citation>
    <scope>NUCLEOTIDE SEQUENCE [LARGE SCALE GENOMIC DNA]</scope>
    <source>
        <strain evidence="2">IBT 31811</strain>
    </source>
</reference>